<evidence type="ECO:0000256" key="1">
    <source>
        <dbReference type="ARBA" id="ARBA00022723"/>
    </source>
</evidence>
<evidence type="ECO:0000313" key="5">
    <source>
        <dbReference type="Proteomes" id="UP000196074"/>
    </source>
</evidence>
<evidence type="ECO:0000259" key="3">
    <source>
        <dbReference type="SMART" id="SM01007"/>
    </source>
</evidence>
<dbReference type="Pfam" id="PF00596">
    <property type="entry name" value="Aldolase_II"/>
    <property type="match status" value="1"/>
</dbReference>
<gene>
    <name evidence="4" type="ORF">B5E88_06640</name>
</gene>
<dbReference type="GO" id="GO:0005829">
    <property type="term" value="C:cytosol"/>
    <property type="evidence" value="ECO:0007669"/>
    <property type="project" value="TreeGrafter"/>
</dbReference>
<dbReference type="AlphaFoldDB" id="A0A0J0B254"/>
<dbReference type="GO" id="GO:0016832">
    <property type="term" value="F:aldehyde-lyase activity"/>
    <property type="evidence" value="ECO:0007669"/>
    <property type="project" value="TreeGrafter"/>
</dbReference>
<accession>A0A0J0B254</accession>
<evidence type="ECO:0000313" key="4">
    <source>
        <dbReference type="EMBL" id="OUQ10223.1"/>
    </source>
</evidence>
<dbReference type="NCBIfam" id="NF005302">
    <property type="entry name" value="PRK06833.1"/>
    <property type="match status" value="1"/>
</dbReference>
<dbReference type="GO" id="GO:0019323">
    <property type="term" value="P:pentose catabolic process"/>
    <property type="evidence" value="ECO:0007669"/>
    <property type="project" value="TreeGrafter"/>
</dbReference>
<dbReference type="GO" id="GO:0046872">
    <property type="term" value="F:metal ion binding"/>
    <property type="evidence" value="ECO:0007669"/>
    <property type="project" value="UniProtKB-KW"/>
</dbReference>
<protein>
    <submittedName>
        <fullName evidence="4">Fuculose phosphate aldolase</fullName>
    </submittedName>
</protein>
<feature type="domain" description="Class II aldolase/adducin N-terminal" evidence="3">
    <location>
        <begin position="7"/>
        <end position="184"/>
    </location>
</feature>
<dbReference type="EMBL" id="NFLC01000011">
    <property type="protein sequence ID" value="OUQ10223.1"/>
    <property type="molecule type" value="Genomic_DNA"/>
</dbReference>
<sequence length="219" mass="24501">MLDQDKQNIIDYGNKLIEQGYTLGTGGNISQFIKEKNIMLITPSGIPFEDMNIADIIEMTLDGTVISNTNLIPSSEWQMHAIFYKKRKDINCLIHAHTTYSTAYATLRKTLPASHYMLAVAGTDVHCANYASYGTKELAVNAFEAMKDRKAVLLANHGILTGGSNIKQAFNVLEQVEYCTKIHFIASCMGKPIILPNNELENMIKRFVNYGQPQNHVIK</sequence>
<dbReference type="SUPFAM" id="SSF53639">
    <property type="entry name" value="AraD/HMP-PK domain-like"/>
    <property type="match status" value="1"/>
</dbReference>
<dbReference type="SMART" id="SM01007">
    <property type="entry name" value="Aldolase_II"/>
    <property type="match status" value="1"/>
</dbReference>
<reference evidence="5" key="1">
    <citation type="submission" date="2017-04" db="EMBL/GenBank/DDBJ databases">
        <title>Function of individual gut microbiota members based on whole genome sequencing of pure cultures obtained from chicken caecum.</title>
        <authorList>
            <person name="Medvecky M."/>
            <person name="Cejkova D."/>
            <person name="Polansky O."/>
            <person name="Karasova D."/>
            <person name="Kubasova T."/>
            <person name="Cizek A."/>
            <person name="Rychlik I."/>
        </authorList>
    </citation>
    <scope>NUCLEOTIDE SEQUENCE [LARGE SCALE GENOMIC DNA]</scope>
    <source>
        <strain evidence="5">An144</strain>
    </source>
</reference>
<dbReference type="PANTHER" id="PTHR22789:SF0">
    <property type="entry name" value="3-OXO-TETRONATE 4-PHOSPHATE DECARBOXYLASE-RELATED"/>
    <property type="match status" value="1"/>
</dbReference>
<dbReference type="Gene3D" id="3.40.225.10">
    <property type="entry name" value="Class II aldolase/adducin N-terminal domain"/>
    <property type="match status" value="1"/>
</dbReference>
<dbReference type="InterPro" id="IPR036409">
    <property type="entry name" value="Aldolase_II/adducin_N_sf"/>
</dbReference>
<dbReference type="InterPro" id="IPR050197">
    <property type="entry name" value="Aldolase_class_II_sugar_metab"/>
</dbReference>
<proteinExistence type="predicted"/>
<organism evidence="4 5">
    <name type="scientific">Enterococcus cecorum</name>
    <dbReference type="NCBI Taxonomy" id="44008"/>
    <lineage>
        <taxon>Bacteria</taxon>
        <taxon>Bacillati</taxon>
        <taxon>Bacillota</taxon>
        <taxon>Bacilli</taxon>
        <taxon>Lactobacillales</taxon>
        <taxon>Enterococcaceae</taxon>
        <taxon>Enterococcus</taxon>
    </lineage>
</organism>
<dbReference type="Proteomes" id="UP000196074">
    <property type="component" value="Unassembled WGS sequence"/>
</dbReference>
<evidence type="ECO:0000256" key="2">
    <source>
        <dbReference type="ARBA" id="ARBA00023239"/>
    </source>
</evidence>
<dbReference type="InterPro" id="IPR001303">
    <property type="entry name" value="Aldolase_II/adducin_N"/>
</dbReference>
<dbReference type="PANTHER" id="PTHR22789">
    <property type="entry name" value="FUCULOSE PHOSPHATE ALDOLASE"/>
    <property type="match status" value="1"/>
</dbReference>
<keyword evidence="2" id="KW-0456">Lyase</keyword>
<keyword evidence="1" id="KW-0479">Metal-binding</keyword>
<comment type="caution">
    <text evidence="4">The sequence shown here is derived from an EMBL/GenBank/DDBJ whole genome shotgun (WGS) entry which is preliminary data.</text>
</comment>
<name>A0A0J0B254_9ENTE</name>
<dbReference type="RefSeq" id="WP_047338989.1">
    <property type="nucleotide sequence ID" value="NZ_CP144495.1"/>
</dbReference>